<dbReference type="Proteomes" id="UP001341840">
    <property type="component" value="Unassembled WGS sequence"/>
</dbReference>
<comment type="caution">
    <text evidence="1">The sequence shown here is derived from an EMBL/GenBank/DDBJ whole genome shotgun (WGS) entry which is preliminary data.</text>
</comment>
<dbReference type="EMBL" id="JASCZI010271949">
    <property type="protein sequence ID" value="MED6218195.1"/>
    <property type="molecule type" value="Genomic_DNA"/>
</dbReference>
<gene>
    <name evidence="1" type="ORF">PIB30_024680</name>
</gene>
<evidence type="ECO:0000313" key="2">
    <source>
        <dbReference type="Proteomes" id="UP001341840"/>
    </source>
</evidence>
<reference evidence="1 2" key="1">
    <citation type="journal article" date="2023" name="Plants (Basel)">
        <title>Bridging the Gap: Combining Genomics and Transcriptomics Approaches to Understand Stylosanthes scabra, an Orphan Legume from the Brazilian Caatinga.</title>
        <authorList>
            <person name="Ferreira-Neto J.R.C."/>
            <person name="da Silva M.D."/>
            <person name="Binneck E."/>
            <person name="de Melo N.F."/>
            <person name="da Silva R.H."/>
            <person name="de Melo A.L.T.M."/>
            <person name="Pandolfi V."/>
            <person name="Bustamante F.O."/>
            <person name="Brasileiro-Vidal A.C."/>
            <person name="Benko-Iseppon A.M."/>
        </authorList>
    </citation>
    <scope>NUCLEOTIDE SEQUENCE [LARGE SCALE GENOMIC DNA]</scope>
    <source>
        <tissue evidence="1">Leaves</tissue>
    </source>
</reference>
<accession>A0ABU6Z9I1</accession>
<protein>
    <submittedName>
        <fullName evidence="1">Uncharacterized protein</fullName>
    </submittedName>
</protein>
<name>A0ABU6Z9I1_9FABA</name>
<proteinExistence type="predicted"/>
<evidence type="ECO:0000313" key="1">
    <source>
        <dbReference type="EMBL" id="MED6218195.1"/>
    </source>
</evidence>
<keyword evidence="2" id="KW-1185">Reference proteome</keyword>
<sequence>MKVAKKSKRNEEIMKKSLEANFAADAYASMVMCATDEMNGVSSDAVNTTFDRGLVRAFVKFSFKRCHRGTTKFGNIEYWTQVVLPRK</sequence>
<organism evidence="1 2">
    <name type="scientific">Stylosanthes scabra</name>
    <dbReference type="NCBI Taxonomy" id="79078"/>
    <lineage>
        <taxon>Eukaryota</taxon>
        <taxon>Viridiplantae</taxon>
        <taxon>Streptophyta</taxon>
        <taxon>Embryophyta</taxon>
        <taxon>Tracheophyta</taxon>
        <taxon>Spermatophyta</taxon>
        <taxon>Magnoliopsida</taxon>
        <taxon>eudicotyledons</taxon>
        <taxon>Gunneridae</taxon>
        <taxon>Pentapetalae</taxon>
        <taxon>rosids</taxon>
        <taxon>fabids</taxon>
        <taxon>Fabales</taxon>
        <taxon>Fabaceae</taxon>
        <taxon>Papilionoideae</taxon>
        <taxon>50 kb inversion clade</taxon>
        <taxon>dalbergioids sensu lato</taxon>
        <taxon>Dalbergieae</taxon>
        <taxon>Pterocarpus clade</taxon>
        <taxon>Stylosanthes</taxon>
    </lineage>
</organism>